<evidence type="ECO:0000256" key="6">
    <source>
        <dbReference type="ARBA" id="ARBA00023136"/>
    </source>
</evidence>
<evidence type="ECO:0000256" key="2">
    <source>
        <dbReference type="ARBA" id="ARBA00022448"/>
    </source>
</evidence>
<dbReference type="InterPro" id="IPR039426">
    <property type="entry name" value="TonB-dep_rcpt-like"/>
</dbReference>
<dbReference type="FunFam" id="2.60.40.1120:FF:000003">
    <property type="entry name" value="Outer membrane protein Omp121"/>
    <property type="match status" value="1"/>
</dbReference>
<evidence type="ECO:0000256" key="8">
    <source>
        <dbReference type="PROSITE-ProRule" id="PRU01360"/>
    </source>
</evidence>
<gene>
    <name evidence="10" type="ORF">F5984_01955</name>
</gene>
<evidence type="ECO:0000256" key="5">
    <source>
        <dbReference type="ARBA" id="ARBA00022729"/>
    </source>
</evidence>
<dbReference type="NCBIfam" id="TIGR04057">
    <property type="entry name" value="SusC_RagA_signa"/>
    <property type="match status" value="1"/>
</dbReference>
<keyword evidence="11" id="KW-1185">Reference proteome</keyword>
<dbReference type="InterPro" id="IPR008969">
    <property type="entry name" value="CarboxyPept-like_regulatory"/>
</dbReference>
<dbReference type="Pfam" id="PF07715">
    <property type="entry name" value="Plug"/>
    <property type="match status" value="1"/>
</dbReference>
<keyword evidence="5" id="KW-0732">Signal</keyword>
<evidence type="ECO:0000313" key="11">
    <source>
        <dbReference type="Proteomes" id="UP000488299"/>
    </source>
</evidence>
<dbReference type="GO" id="GO:0044718">
    <property type="term" value="P:siderophore transmembrane transport"/>
    <property type="evidence" value="ECO:0007669"/>
    <property type="project" value="TreeGrafter"/>
</dbReference>
<comment type="similarity">
    <text evidence="8">Belongs to the TonB-dependent receptor family.</text>
</comment>
<protein>
    <submittedName>
        <fullName evidence="10">SusC/RagA family TonB-linked outer membrane protein</fullName>
    </submittedName>
</protein>
<dbReference type="Gene3D" id="2.60.40.1120">
    <property type="entry name" value="Carboxypeptidase-like, regulatory domain"/>
    <property type="match status" value="1"/>
</dbReference>
<keyword evidence="7 8" id="KW-0998">Cell outer membrane</keyword>
<keyword evidence="2 8" id="KW-0813">Transport</keyword>
<dbReference type="SUPFAM" id="SSF49464">
    <property type="entry name" value="Carboxypeptidase regulatory domain-like"/>
    <property type="match status" value="1"/>
</dbReference>
<dbReference type="InterPro" id="IPR023996">
    <property type="entry name" value="TonB-dep_OMP_SusC/RagA"/>
</dbReference>
<dbReference type="Gene3D" id="2.40.170.20">
    <property type="entry name" value="TonB-dependent receptor, beta-barrel domain"/>
    <property type="match status" value="1"/>
</dbReference>
<dbReference type="InterPro" id="IPR023997">
    <property type="entry name" value="TonB-dep_OMP_SusC/RagA_CS"/>
</dbReference>
<dbReference type="Gene3D" id="2.170.130.10">
    <property type="entry name" value="TonB-dependent receptor, plug domain"/>
    <property type="match status" value="1"/>
</dbReference>
<comment type="subcellular location">
    <subcellularLocation>
        <location evidence="1 8">Cell outer membrane</location>
        <topology evidence="1 8">Multi-pass membrane protein</topology>
    </subcellularLocation>
</comment>
<dbReference type="InterPro" id="IPR036942">
    <property type="entry name" value="Beta-barrel_TonB_sf"/>
</dbReference>
<keyword evidence="3 8" id="KW-1134">Transmembrane beta strand</keyword>
<dbReference type="NCBIfam" id="TIGR04056">
    <property type="entry name" value="OMP_RagA_SusC"/>
    <property type="match status" value="1"/>
</dbReference>
<dbReference type="GO" id="GO:0009279">
    <property type="term" value="C:cell outer membrane"/>
    <property type="evidence" value="ECO:0007669"/>
    <property type="project" value="UniProtKB-SubCell"/>
</dbReference>
<keyword evidence="6 8" id="KW-0472">Membrane</keyword>
<sequence length="1030" mass="114186">MAQSKVTGKVIDDEGQALPGVSVVLKGTTTGSVTDVNGGYSLNATDRNGTLVFSYIGYVTQEVPLNGQTTVNITMATDTKSLNEVVVVGYGTQRKETVTGSVVSVKGSDLVKSPTVNLSNSIAGRLPGVVAVNRSGEPGYDGSAIRIRGTNTIGNNNALVVVDGIPARAGGLDRINPNDIENISVLKDASAAIYGSRAANGVILITTKRGKTGKPQLSYSFNQGFSQPTVIPKLANSAQYAEMLNDLNIYELPVSEWATANQAYKSTGSFTRPNGSVRTAPYSPADITKYRDGSDPWRYPDTDWYAATLKNWSPQQQHNLQVTGGTEDFKYLASLGYQNQDAYYKQSATGYKQYDMRVNLDANINKYIHVAVGLLGRREFRFYPTRGAGAIFRMQMRGKPNQPAFWPDGRPGPDIENGENPVVITTNATGYDRDKQDYFQSNGQVDFKVPGIEGLKFSGTAAIDNRQRNRRLWQTPWTLYQLGSGTDANGNPNLVPSLRGPAEPNLNVYGETQLNILLGGIGTYERKFGDHGMTVLAGVNRETVQGDNVQAFRRYFISPAIDQLFAGGDLERNGTGGAYNRARINYFGRVAYNYKEKYLAEFLWRYDGSDIFPEETRYGFFPGFMAGWVISEEGFWKNAVPSVNYLKLRGSWGQLGNDQIYLPNTETLATYQYLATYGFNTYIINNAPQTTLSEARIPNPTITWEVANNMNIGLEGQFLNGKFSFEFDYFNNLRTSILFPRNASIPRSTGLTLPPENIGKLRNRGFDAQITYNGQQGGLKYSVALNGGYAQNKILFWDEAPGAPEWQRTTGRALNSYLVYEYDGVFKDQAEIDANKIDYTAIVKTLRPGDMKYKDYNGDGKITPDDQYRLERTNLPLFQGGMNITASYRNFDLTVLFQGSAGARQYISLGESGNIGNYLREFYTNRWTIDNPSSVHPRIANRSDQYFSNGNTYWLRSADYIRLKNVELGYTIPEALGRRVGLNNLRVYANGLNLANIINKLGSFDPESSNSTGQYYPQARVINFGASLRF</sequence>
<dbReference type="PANTHER" id="PTHR30069">
    <property type="entry name" value="TONB-DEPENDENT OUTER MEMBRANE RECEPTOR"/>
    <property type="match status" value="1"/>
</dbReference>
<dbReference type="SUPFAM" id="SSF56935">
    <property type="entry name" value="Porins"/>
    <property type="match status" value="1"/>
</dbReference>
<dbReference type="PANTHER" id="PTHR30069:SF29">
    <property type="entry name" value="HEMOGLOBIN AND HEMOGLOBIN-HAPTOGLOBIN-BINDING PROTEIN 1-RELATED"/>
    <property type="match status" value="1"/>
</dbReference>
<name>A0A7J5U688_9BACT</name>
<dbReference type="Proteomes" id="UP000488299">
    <property type="component" value="Unassembled WGS sequence"/>
</dbReference>
<evidence type="ECO:0000256" key="1">
    <source>
        <dbReference type="ARBA" id="ARBA00004571"/>
    </source>
</evidence>
<evidence type="ECO:0000259" key="9">
    <source>
        <dbReference type="Pfam" id="PF07715"/>
    </source>
</evidence>
<feature type="domain" description="TonB-dependent receptor plug" evidence="9">
    <location>
        <begin position="95"/>
        <end position="202"/>
    </location>
</feature>
<dbReference type="InterPro" id="IPR012910">
    <property type="entry name" value="Plug_dom"/>
</dbReference>
<evidence type="ECO:0000256" key="7">
    <source>
        <dbReference type="ARBA" id="ARBA00023237"/>
    </source>
</evidence>
<dbReference type="InterPro" id="IPR037066">
    <property type="entry name" value="Plug_dom_sf"/>
</dbReference>
<dbReference type="RefSeq" id="WP_152123129.1">
    <property type="nucleotide sequence ID" value="NZ_WELI01000001.1"/>
</dbReference>
<proteinExistence type="inferred from homology"/>
<dbReference type="AlphaFoldDB" id="A0A7J5U688"/>
<reference evidence="10 11" key="1">
    <citation type="submission" date="2019-10" db="EMBL/GenBank/DDBJ databases">
        <title>Rudanella paleaurantiibacter sp. nov., isolated from sludge.</title>
        <authorList>
            <person name="Xu S.Q."/>
        </authorList>
    </citation>
    <scope>NUCLEOTIDE SEQUENCE [LARGE SCALE GENOMIC DNA]</scope>
    <source>
        <strain evidence="10 11">HX-22-17</strain>
    </source>
</reference>
<evidence type="ECO:0000256" key="4">
    <source>
        <dbReference type="ARBA" id="ARBA00022692"/>
    </source>
</evidence>
<dbReference type="EMBL" id="WELI01000001">
    <property type="protein sequence ID" value="KAB7733296.1"/>
    <property type="molecule type" value="Genomic_DNA"/>
</dbReference>
<dbReference type="GO" id="GO:0015344">
    <property type="term" value="F:siderophore uptake transmembrane transporter activity"/>
    <property type="evidence" value="ECO:0007669"/>
    <property type="project" value="TreeGrafter"/>
</dbReference>
<organism evidence="10 11">
    <name type="scientific">Rudanella paleaurantiibacter</name>
    <dbReference type="NCBI Taxonomy" id="2614655"/>
    <lineage>
        <taxon>Bacteria</taxon>
        <taxon>Pseudomonadati</taxon>
        <taxon>Bacteroidota</taxon>
        <taxon>Cytophagia</taxon>
        <taxon>Cytophagales</taxon>
        <taxon>Cytophagaceae</taxon>
        <taxon>Rudanella</taxon>
    </lineage>
</organism>
<evidence type="ECO:0000256" key="3">
    <source>
        <dbReference type="ARBA" id="ARBA00022452"/>
    </source>
</evidence>
<evidence type="ECO:0000313" key="10">
    <source>
        <dbReference type="EMBL" id="KAB7733296.1"/>
    </source>
</evidence>
<dbReference type="PROSITE" id="PS52016">
    <property type="entry name" value="TONB_DEPENDENT_REC_3"/>
    <property type="match status" value="1"/>
</dbReference>
<keyword evidence="4 8" id="KW-0812">Transmembrane</keyword>
<comment type="caution">
    <text evidence="10">The sequence shown here is derived from an EMBL/GenBank/DDBJ whole genome shotgun (WGS) entry which is preliminary data.</text>
</comment>
<dbReference type="Pfam" id="PF13715">
    <property type="entry name" value="CarbopepD_reg_2"/>
    <property type="match status" value="1"/>
</dbReference>
<accession>A0A7J5U688</accession>
<dbReference type="FunFam" id="2.170.130.10:FF:000003">
    <property type="entry name" value="SusC/RagA family TonB-linked outer membrane protein"/>
    <property type="match status" value="1"/>
</dbReference>